<sequence>MTDFVGQDPKFRLRRSRLRAQTLQDKAQCPDSAGQGQTTVRECNACNFRFLSTCFLTTSYRAQCQENSFCGVTNYNLANIAFFAKTGCFESTICNQSLQGTGVLKFVFGNTTCCISNLCNGSFTAQAPHLAVLGLLSVFLIYIMS</sequence>
<dbReference type="Proteomes" id="UP001176940">
    <property type="component" value="Unassembled WGS sequence"/>
</dbReference>
<comment type="caution">
    <text evidence="1">The sequence shown here is derived from an EMBL/GenBank/DDBJ whole genome shotgun (WGS) entry which is preliminary data.</text>
</comment>
<evidence type="ECO:0000313" key="1">
    <source>
        <dbReference type="EMBL" id="CAJ0965955.1"/>
    </source>
</evidence>
<name>A0ABN9MI24_9NEOB</name>
<evidence type="ECO:0000313" key="2">
    <source>
        <dbReference type="Proteomes" id="UP001176940"/>
    </source>
</evidence>
<gene>
    <name evidence="1" type="ORF">RIMI_LOCUS20792323</name>
</gene>
<proteinExistence type="predicted"/>
<protein>
    <recommendedName>
        <fullName evidence="3">UPAR/Ly6 domain-containing protein</fullName>
    </recommendedName>
</protein>
<reference evidence="1" key="1">
    <citation type="submission" date="2023-07" db="EMBL/GenBank/DDBJ databases">
        <authorList>
            <person name="Stuckert A."/>
        </authorList>
    </citation>
    <scope>NUCLEOTIDE SEQUENCE</scope>
</reference>
<dbReference type="EMBL" id="CAUEEQ010070846">
    <property type="protein sequence ID" value="CAJ0965955.1"/>
    <property type="molecule type" value="Genomic_DNA"/>
</dbReference>
<accession>A0ABN9MI24</accession>
<evidence type="ECO:0008006" key="3">
    <source>
        <dbReference type="Google" id="ProtNLM"/>
    </source>
</evidence>
<dbReference type="CDD" id="cd00117">
    <property type="entry name" value="TFP"/>
    <property type="match status" value="1"/>
</dbReference>
<organism evidence="1 2">
    <name type="scientific">Ranitomeya imitator</name>
    <name type="common">mimic poison frog</name>
    <dbReference type="NCBI Taxonomy" id="111125"/>
    <lineage>
        <taxon>Eukaryota</taxon>
        <taxon>Metazoa</taxon>
        <taxon>Chordata</taxon>
        <taxon>Craniata</taxon>
        <taxon>Vertebrata</taxon>
        <taxon>Euteleostomi</taxon>
        <taxon>Amphibia</taxon>
        <taxon>Batrachia</taxon>
        <taxon>Anura</taxon>
        <taxon>Neobatrachia</taxon>
        <taxon>Hyloidea</taxon>
        <taxon>Dendrobatidae</taxon>
        <taxon>Dendrobatinae</taxon>
        <taxon>Ranitomeya</taxon>
    </lineage>
</organism>
<keyword evidence="2" id="KW-1185">Reference proteome</keyword>